<keyword evidence="4" id="KW-0479">Metal-binding</keyword>
<dbReference type="InterPro" id="IPR006483">
    <property type="entry name" value="CRISPR-assoc_Cas3_HD"/>
</dbReference>
<sequence length="774" mass="86772">MKAEEFMAKSSPAISLIDHSKDVERIASGLGEPALKLLSLLHDVGKVSPSFQRKLGNERFSDIDPRFQLDVPHNILSLFYIDKRRLYETFAQDSRLILSAIAFHHYRESMGQYLLRPGKLAVAAKEMKAHEAEINEALSGLDREFGLGGLLKIDSQMIESIIGGASLLDMDILIPPYRLDFSIIRQVKSIGATRRLVTLSGFLKYSDHLASFLEDAGQRDFKIPEIPDRYPAVLLQMKNSGIPDSDNWQKRKMTTGNTILLAGTGSGKSLFALMWAGNRQMIFTLPLRAAVNAMYGNVSKILGSDTTGLLHSDANLQTDRNDEELNGFTLDLARQLSLPNIITTGDQIFPSALKYPGYDRIYAIASRSAVVIDEVQAYSPVASAVVVKLLEDISAMGGKFLLMTATLPLHIKEEIEARCTLNGGFEFVDMYGELFGGTRKHRIAVVGKPLTESVPEILARLGEGKKVLVIANTVKRAQEIYQKLKDENGDTKESIRLLHSRLTMEDRMEKEKEVLEKFPNSLEGEPGILVSTQVVEASLDLSFDYLYTDISPIDSLVQRMGRVLRHIREPFEYKGSANVIIHVAQNKGKIANTEVYNNSLVESTLKALAKSAGVDNFIPELGEMYTIEEPLTEEDKKELIETVFSSLKGSDYLNEFEEALKILESGWLSDRKEEARRIFRDISQTAVIPETRLNEAVKSIREMIGMADWKGFKKNIVAKFVVNVSQNSLWKREKTELVKLLERSFGISDRKLLRYAKGIYVVKGFTYDRELGLK</sequence>
<organism evidence="13 14">
    <name type="scientific">Mesotoga infera</name>
    <dbReference type="NCBI Taxonomy" id="1236046"/>
    <lineage>
        <taxon>Bacteria</taxon>
        <taxon>Thermotogati</taxon>
        <taxon>Thermotogota</taxon>
        <taxon>Thermotogae</taxon>
        <taxon>Kosmotogales</taxon>
        <taxon>Kosmotogaceae</taxon>
        <taxon>Mesotoga</taxon>
    </lineage>
</organism>
<dbReference type="InterPro" id="IPR014001">
    <property type="entry name" value="Helicase_ATP-bd"/>
</dbReference>
<evidence type="ECO:0000256" key="5">
    <source>
        <dbReference type="ARBA" id="ARBA00022741"/>
    </source>
</evidence>
<evidence type="ECO:0000256" key="3">
    <source>
        <dbReference type="ARBA" id="ARBA00022722"/>
    </source>
</evidence>
<keyword evidence="7" id="KW-0347">Helicase</keyword>
<keyword evidence="3" id="KW-0540">Nuclease</keyword>
<keyword evidence="6" id="KW-0378">Hydrolase</keyword>
<evidence type="ECO:0000259" key="12">
    <source>
        <dbReference type="PROSITE" id="PS51643"/>
    </source>
</evidence>
<keyword evidence="8" id="KW-0067">ATP-binding</keyword>
<evidence type="ECO:0000259" key="10">
    <source>
        <dbReference type="PROSITE" id="PS51192"/>
    </source>
</evidence>
<dbReference type="PANTHER" id="PTHR47963">
    <property type="entry name" value="DEAD-BOX ATP-DEPENDENT RNA HELICASE 47, MITOCHONDRIAL"/>
    <property type="match status" value="1"/>
</dbReference>
<evidence type="ECO:0000313" key="14">
    <source>
        <dbReference type="Proteomes" id="UP000250796"/>
    </source>
</evidence>
<proteinExistence type="inferred from homology"/>
<evidence type="ECO:0000256" key="2">
    <source>
        <dbReference type="ARBA" id="ARBA00009046"/>
    </source>
</evidence>
<dbReference type="GO" id="GO:0016787">
    <property type="term" value="F:hydrolase activity"/>
    <property type="evidence" value="ECO:0007669"/>
    <property type="project" value="UniProtKB-KW"/>
</dbReference>
<dbReference type="GO" id="GO:0003724">
    <property type="term" value="F:RNA helicase activity"/>
    <property type="evidence" value="ECO:0007669"/>
    <property type="project" value="TreeGrafter"/>
</dbReference>
<dbReference type="GO" id="GO:0051607">
    <property type="term" value="P:defense response to virus"/>
    <property type="evidence" value="ECO:0007669"/>
    <property type="project" value="UniProtKB-KW"/>
</dbReference>
<dbReference type="Pfam" id="PF00270">
    <property type="entry name" value="DEAD"/>
    <property type="match status" value="1"/>
</dbReference>
<feature type="domain" description="Helicase ATP-binding" evidence="10">
    <location>
        <begin position="249"/>
        <end position="425"/>
    </location>
</feature>
<evidence type="ECO:0000256" key="7">
    <source>
        <dbReference type="ARBA" id="ARBA00022806"/>
    </source>
</evidence>
<evidence type="ECO:0000259" key="11">
    <source>
        <dbReference type="PROSITE" id="PS51194"/>
    </source>
</evidence>
<dbReference type="InterPro" id="IPR001650">
    <property type="entry name" value="Helicase_C-like"/>
</dbReference>
<feature type="domain" description="HD Cas3-type" evidence="12">
    <location>
        <begin position="9"/>
        <end position="209"/>
    </location>
</feature>
<dbReference type="PANTHER" id="PTHR47963:SF9">
    <property type="entry name" value="CRISPR-ASSOCIATED ENDONUCLEASE_HELICASE CAS3"/>
    <property type="match status" value="1"/>
</dbReference>
<dbReference type="SMART" id="SM00487">
    <property type="entry name" value="DEXDc"/>
    <property type="match status" value="1"/>
</dbReference>
<dbReference type="InterPro" id="IPR027417">
    <property type="entry name" value="P-loop_NTPase"/>
</dbReference>
<dbReference type="Gene3D" id="1.10.3210.30">
    <property type="match status" value="1"/>
</dbReference>
<keyword evidence="5" id="KW-0547">Nucleotide-binding</keyword>
<keyword evidence="14" id="KW-1185">Reference proteome</keyword>
<dbReference type="InterPro" id="IPR054712">
    <property type="entry name" value="Cas3-like_dom"/>
</dbReference>
<dbReference type="CDD" id="cd09641">
    <property type="entry name" value="Cas3''_I"/>
    <property type="match status" value="1"/>
</dbReference>
<dbReference type="GO" id="GO:0005524">
    <property type="term" value="F:ATP binding"/>
    <property type="evidence" value="ECO:0007669"/>
    <property type="project" value="UniProtKB-KW"/>
</dbReference>
<evidence type="ECO:0000256" key="4">
    <source>
        <dbReference type="ARBA" id="ARBA00022723"/>
    </source>
</evidence>
<dbReference type="Gene3D" id="3.40.50.300">
    <property type="entry name" value="P-loop containing nucleotide triphosphate hydrolases"/>
    <property type="match status" value="2"/>
</dbReference>
<evidence type="ECO:0000256" key="6">
    <source>
        <dbReference type="ARBA" id="ARBA00022801"/>
    </source>
</evidence>
<comment type="similarity">
    <text evidence="1">In the N-terminal section; belongs to the CRISPR-associated nuclease Cas3-HD family.</text>
</comment>
<evidence type="ECO:0000256" key="8">
    <source>
        <dbReference type="ARBA" id="ARBA00022840"/>
    </source>
</evidence>
<evidence type="ECO:0000256" key="9">
    <source>
        <dbReference type="ARBA" id="ARBA00023118"/>
    </source>
</evidence>
<dbReference type="InterPro" id="IPR006474">
    <property type="entry name" value="Helicase_Cas3_CRISPR-ass_core"/>
</dbReference>
<dbReference type="NCBIfam" id="TIGR01587">
    <property type="entry name" value="cas3_core"/>
    <property type="match status" value="1"/>
</dbReference>
<dbReference type="SUPFAM" id="SSF52540">
    <property type="entry name" value="P-loop containing nucleoside triphosphate hydrolases"/>
    <property type="match status" value="1"/>
</dbReference>
<dbReference type="Pfam" id="PF22590">
    <property type="entry name" value="Cas3-like_C_2"/>
    <property type="match status" value="1"/>
</dbReference>
<dbReference type="PROSITE" id="PS51194">
    <property type="entry name" value="HELICASE_CTER"/>
    <property type="match status" value="1"/>
</dbReference>
<dbReference type="GO" id="GO:0004518">
    <property type="term" value="F:nuclease activity"/>
    <property type="evidence" value="ECO:0007669"/>
    <property type="project" value="UniProtKB-KW"/>
</dbReference>
<dbReference type="KEGG" id="minf:MESINF_1258"/>
<dbReference type="SMART" id="SM00490">
    <property type="entry name" value="HELICc"/>
    <property type="match status" value="1"/>
</dbReference>
<gene>
    <name evidence="13" type="ORF">MESINF_1258</name>
</gene>
<dbReference type="RefSeq" id="WP_169698963.1">
    <property type="nucleotide sequence ID" value="NZ_LS974202.1"/>
</dbReference>
<feature type="domain" description="Helicase C-terminal" evidence="11">
    <location>
        <begin position="453"/>
        <end position="612"/>
    </location>
</feature>
<name>A0A7Z7LG05_9BACT</name>
<evidence type="ECO:0000313" key="13">
    <source>
        <dbReference type="EMBL" id="SSC12702.1"/>
    </source>
</evidence>
<dbReference type="AlphaFoldDB" id="A0A7Z7LG05"/>
<reference evidence="13 14" key="1">
    <citation type="submission" date="2017-01" db="EMBL/GenBank/DDBJ databases">
        <authorList>
            <person name="Erauso G."/>
        </authorList>
    </citation>
    <scope>NUCLEOTIDE SEQUENCE [LARGE SCALE GENOMIC DNA]</scope>
    <source>
        <strain evidence="13">MESINF1</strain>
    </source>
</reference>
<dbReference type="InterPro" id="IPR038257">
    <property type="entry name" value="CRISPR-assoc_Cas3_HD_sf"/>
</dbReference>
<dbReference type="EMBL" id="LS974202">
    <property type="protein sequence ID" value="SSC12702.1"/>
    <property type="molecule type" value="Genomic_DNA"/>
</dbReference>
<accession>A0A7Z7LG05</accession>
<dbReference type="Proteomes" id="UP000250796">
    <property type="component" value="Chromosome MESINF"/>
</dbReference>
<dbReference type="InterPro" id="IPR050547">
    <property type="entry name" value="DEAD_box_RNA_helicases"/>
</dbReference>
<dbReference type="PROSITE" id="PS51643">
    <property type="entry name" value="HD_CAS3"/>
    <property type="match status" value="1"/>
</dbReference>
<dbReference type="NCBIfam" id="TIGR01596">
    <property type="entry name" value="cas3_HD"/>
    <property type="match status" value="1"/>
</dbReference>
<dbReference type="GO" id="GO:0003723">
    <property type="term" value="F:RNA binding"/>
    <property type="evidence" value="ECO:0007669"/>
    <property type="project" value="TreeGrafter"/>
</dbReference>
<evidence type="ECO:0000256" key="1">
    <source>
        <dbReference type="ARBA" id="ARBA00006847"/>
    </source>
</evidence>
<dbReference type="Pfam" id="PF18019">
    <property type="entry name" value="Cas3_HD"/>
    <property type="match status" value="1"/>
</dbReference>
<dbReference type="InterPro" id="IPR011545">
    <property type="entry name" value="DEAD/DEAH_box_helicase_dom"/>
</dbReference>
<protein>
    <submittedName>
        <fullName evidence="13">Putative CRISPR-associated helicase Cas3</fullName>
    </submittedName>
</protein>
<keyword evidence="9" id="KW-0051">Antiviral defense</keyword>
<dbReference type="PROSITE" id="PS51192">
    <property type="entry name" value="HELICASE_ATP_BIND_1"/>
    <property type="match status" value="1"/>
</dbReference>
<dbReference type="GO" id="GO:0046872">
    <property type="term" value="F:metal ion binding"/>
    <property type="evidence" value="ECO:0007669"/>
    <property type="project" value="UniProtKB-KW"/>
</dbReference>
<comment type="similarity">
    <text evidence="2">In the central section; belongs to the CRISPR-associated helicase Cas3 family.</text>
</comment>